<sequence>MVVGFEMVPCNFMHNAQSVKNTKMYEKHPSLIKCDPTTVSTPIKESEPIVFTYEVTFEESDIKGALILEHEFSNGYHLPCWYCPCHFLENCEAGSDPL</sequence>
<organism evidence="1 2">
    <name type="scientific">Manihot esculenta</name>
    <name type="common">Cassava</name>
    <name type="synonym">Jatropha manihot</name>
    <dbReference type="NCBI Taxonomy" id="3983"/>
    <lineage>
        <taxon>Eukaryota</taxon>
        <taxon>Viridiplantae</taxon>
        <taxon>Streptophyta</taxon>
        <taxon>Embryophyta</taxon>
        <taxon>Tracheophyta</taxon>
        <taxon>Spermatophyta</taxon>
        <taxon>Magnoliopsida</taxon>
        <taxon>eudicotyledons</taxon>
        <taxon>Gunneridae</taxon>
        <taxon>Pentapetalae</taxon>
        <taxon>rosids</taxon>
        <taxon>fabids</taxon>
        <taxon>Malpighiales</taxon>
        <taxon>Euphorbiaceae</taxon>
        <taxon>Crotonoideae</taxon>
        <taxon>Manihoteae</taxon>
        <taxon>Manihot</taxon>
    </lineage>
</organism>
<proteinExistence type="predicted"/>
<accession>A0ACB7HK92</accession>
<dbReference type="Proteomes" id="UP000091857">
    <property type="component" value="Chromosome 6"/>
</dbReference>
<keyword evidence="2" id="KW-1185">Reference proteome</keyword>
<protein>
    <submittedName>
        <fullName evidence="1">Uncharacterized protein</fullName>
    </submittedName>
</protein>
<evidence type="ECO:0000313" key="2">
    <source>
        <dbReference type="Proteomes" id="UP000091857"/>
    </source>
</evidence>
<evidence type="ECO:0000313" key="1">
    <source>
        <dbReference type="EMBL" id="KAG8652223.1"/>
    </source>
</evidence>
<dbReference type="EMBL" id="CM004392">
    <property type="protein sequence ID" value="KAG8652223.1"/>
    <property type="molecule type" value="Genomic_DNA"/>
</dbReference>
<gene>
    <name evidence="1" type="ORF">MANES_06G065450v8</name>
</gene>
<comment type="caution">
    <text evidence="1">The sequence shown here is derived from an EMBL/GenBank/DDBJ whole genome shotgun (WGS) entry which is preliminary data.</text>
</comment>
<reference evidence="2" key="1">
    <citation type="journal article" date="2016" name="Nat. Biotechnol.">
        <title>Sequencing wild and cultivated cassava and related species reveals extensive interspecific hybridization and genetic diversity.</title>
        <authorList>
            <person name="Bredeson J.V."/>
            <person name="Lyons J.B."/>
            <person name="Prochnik S.E."/>
            <person name="Wu G.A."/>
            <person name="Ha C.M."/>
            <person name="Edsinger-Gonzales E."/>
            <person name="Grimwood J."/>
            <person name="Schmutz J."/>
            <person name="Rabbi I.Y."/>
            <person name="Egesi C."/>
            <person name="Nauluvula P."/>
            <person name="Lebot V."/>
            <person name="Ndunguru J."/>
            <person name="Mkamilo G."/>
            <person name="Bart R.S."/>
            <person name="Setter T.L."/>
            <person name="Gleadow R.M."/>
            <person name="Kulakow P."/>
            <person name="Ferguson M.E."/>
            <person name="Rounsley S."/>
            <person name="Rokhsar D.S."/>
        </authorList>
    </citation>
    <scope>NUCLEOTIDE SEQUENCE [LARGE SCALE GENOMIC DNA]</scope>
    <source>
        <strain evidence="2">cv. AM560-2</strain>
    </source>
</reference>
<name>A0ACB7HK92_MANES</name>